<accession>A0ABN3NBH0</accession>
<dbReference type="Proteomes" id="UP001501095">
    <property type="component" value="Unassembled WGS sequence"/>
</dbReference>
<organism evidence="2 3">
    <name type="scientific">Streptomyces levis</name>
    <dbReference type="NCBI Taxonomy" id="285566"/>
    <lineage>
        <taxon>Bacteria</taxon>
        <taxon>Bacillati</taxon>
        <taxon>Actinomycetota</taxon>
        <taxon>Actinomycetes</taxon>
        <taxon>Kitasatosporales</taxon>
        <taxon>Streptomycetaceae</taxon>
        <taxon>Streptomyces</taxon>
    </lineage>
</organism>
<protein>
    <submittedName>
        <fullName evidence="2">Uncharacterized protein</fullName>
    </submittedName>
</protein>
<gene>
    <name evidence="2" type="ORF">GCM10010423_07470</name>
</gene>
<reference evidence="2 3" key="1">
    <citation type="journal article" date="2019" name="Int. J. Syst. Evol. Microbiol.">
        <title>The Global Catalogue of Microorganisms (GCM) 10K type strain sequencing project: providing services to taxonomists for standard genome sequencing and annotation.</title>
        <authorList>
            <consortium name="The Broad Institute Genomics Platform"/>
            <consortium name="The Broad Institute Genome Sequencing Center for Infectious Disease"/>
            <person name="Wu L."/>
            <person name="Ma J."/>
        </authorList>
    </citation>
    <scope>NUCLEOTIDE SEQUENCE [LARGE SCALE GENOMIC DNA]</scope>
    <source>
        <strain evidence="2 3">JCM 6924</strain>
    </source>
</reference>
<dbReference type="EMBL" id="BAAATM010000003">
    <property type="protein sequence ID" value="GAA2518108.1"/>
    <property type="molecule type" value="Genomic_DNA"/>
</dbReference>
<evidence type="ECO:0000256" key="1">
    <source>
        <dbReference type="SAM" id="MobiDB-lite"/>
    </source>
</evidence>
<sequence>MGVVHVVAVGEGDMAAVVAVGVRVVRVGDVLGGGHRGSSRVLVAAGGPAGRHRRGAAPASTIRRPADVHHPAAAHG</sequence>
<evidence type="ECO:0000313" key="2">
    <source>
        <dbReference type="EMBL" id="GAA2518108.1"/>
    </source>
</evidence>
<name>A0ABN3NBH0_9ACTN</name>
<proteinExistence type="predicted"/>
<evidence type="ECO:0000313" key="3">
    <source>
        <dbReference type="Proteomes" id="UP001501095"/>
    </source>
</evidence>
<keyword evidence="3" id="KW-1185">Reference proteome</keyword>
<comment type="caution">
    <text evidence="2">The sequence shown here is derived from an EMBL/GenBank/DDBJ whole genome shotgun (WGS) entry which is preliminary data.</text>
</comment>
<feature type="region of interest" description="Disordered" evidence="1">
    <location>
        <begin position="46"/>
        <end position="76"/>
    </location>
</feature>